<dbReference type="PANTHER" id="PTHR43140:SF1">
    <property type="entry name" value="TYPE I RESTRICTION ENZYME ECOKI SPECIFICITY SUBUNIT"/>
    <property type="match status" value="1"/>
</dbReference>
<sequence>MIDGLKPYAAHKDSGSKWLGEVPEGWEVRNLRTLVGKRTERNCPDLPLLSVAREKGVFVRSLTDSGENHNVIPDDLSNYKVARAGDLVINKMKAWQGSMGIAPCDGIVSPAYFVFDLRLANAAFGQRLLRSSPYVTHFAQASDGVRIGQWDLSIPGMREIPVLIPPTDEQAAIVRFLEHANRKIDGFIRAKRKLIALLNEQKQAIIHRAVTRGLNPDAPLKPSGVEWLGDIPAHWKVRRIKYLLREVDQRSTSGKETLLSMRMHHGLVVFAEHFTRPPQAASLVGFKVVSPGQLVVNRMQAGNGVIYPSHLDGLVSPDYAVFDAIADVNIDYLGELFRSRSARVKFRSESKGLGTGTSGFLRLYNDRFGAIHVPVPPRREQDSLLRGIAEQCGTLDLAATRTEREIALMQEYRTRLTTDIVTGKLDVRAAVATLPQVADAATDEPIIDVPIDELEYEDA</sequence>
<comment type="caution">
    <text evidence="3">The sequence shown here is derived from an EMBL/GenBank/DDBJ whole genome shotgun (WGS) entry which is preliminary data.</text>
</comment>
<evidence type="ECO:0000313" key="3">
    <source>
        <dbReference type="EMBL" id="GGK13742.1"/>
    </source>
</evidence>
<accession>A0ABQ2EIT0</accession>
<dbReference type="PANTHER" id="PTHR43140">
    <property type="entry name" value="TYPE-1 RESTRICTION ENZYME ECOKI SPECIFICITY PROTEIN"/>
    <property type="match status" value="1"/>
</dbReference>
<dbReference type="InterPro" id="IPR051212">
    <property type="entry name" value="Type-I_RE_S_subunit"/>
</dbReference>
<name>A0ABQ2EIT0_9GAMM</name>
<proteinExistence type="predicted"/>
<dbReference type="Gene3D" id="3.90.220.20">
    <property type="entry name" value="DNA methylase specificity domains"/>
    <property type="match status" value="2"/>
</dbReference>
<dbReference type="SUPFAM" id="SSF116734">
    <property type="entry name" value="DNA methylase specificity domain"/>
    <property type="match status" value="2"/>
</dbReference>
<organism evidence="3 4">
    <name type="scientific">Luteimonas terricola</name>
    <dbReference type="NCBI Taxonomy" id="645597"/>
    <lineage>
        <taxon>Bacteria</taxon>
        <taxon>Pseudomonadati</taxon>
        <taxon>Pseudomonadota</taxon>
        <taxon>Gammaproteobacteria</taxon>
        <taxon>Lysobacterales</taxon>
        <taxon>Lysobacteraceae</taxon>
        <taxon>Luteimonas</taxon>
    </lineage>
</organism>
<protein>
    <recommendedName>
        <fullName evidence="5">Restriction endonuclease subunit S</fullName>
    </recommendedName>
</protein>
<dbReference type="RefSeq" id="WP_132986748.1">
    <property type="nucleotide sequence ID" value="NZ_BMME01000001.1"/>
</dbReference>
<dbReference type="Proteomes" id="UP000599009">
    <property type="component" value="Unassembled WGS sequence"/>
</dbReference>
<evidence type="ECO:0000313" key="4">
    <source>
        <dbReference type="Proteomes" id="UP000599009"/>
    </source>
</evidence>
<evidence type="ECO:0008006" key="5">
    <source>
        <dbReference type="Google" id="ProtNLM"/>
    </source>
</evidence>
<gene>
    <name evidence="3" type="ORF">GCM10011394_23790</name>
</gene>
<keyword evidence="4" id="KW-1185">Reference proteome</keyword>
<reference evidence="4" key="1">
    <citation type="journal article" date="2019" name="Int. J. Syst. Evol. Microbiol.">
        <title>The Global Catalogue of Microorganisms (GCM) 10K type strain sequencing project: providing services to taxonomists for standard genome sequencing and annotation.</title>
        <authorList>
            <consortium name="The Broad Institute Genomics Platform"/>
            <consortium name="The Broad Institute Genome Sequencing Center for Infectious Disease"/>
            <person name="Wu L."/>
            <person name="Ma J."/>
        </authorList>
    </citation>
    <scope>NUCLEOTIDE SEQUENCE [LARGE SCALE GENOMIC DNA]</scope>
    <source>
        <strain evidence="4">CGMCC 1.8985</strain>
    </source>
</reference>
<keyword evidence="2" id="KW-0238">DNA-binding</keyword>
<dbReference type="InterPro" id="IPR044946">
    <property type="entry name" value="Restrct_endonuc_typeI_TRD_sf"/>
</dbReference>
<keyword evidence="1" id="KW-0680">Restriction system</keyword>
<evidence type="ECO:0000256" key="1">
    <source>
        <dbReference type="ARBA" id="ARBA00022747"/>
    </source>
</evidence>
<evidence type="ECO:0000256" key="2">
    <source>
        <dbReference type="ARBA" id="ARBA00023125"/>
    </source>
</evidence>
<dbReference type="EMBL" id="BMME01000001">
    <property type="protein sequence ID" value="GGK13742.1"/>
    <property type="molecule type" value="Genomic_DNA"/>
</dbReference>